<dbReference type="EMBL" id="BNCP01000004">
    <property type="protein sequence ID" value="GIL73138.1"/>
    <property type="molecule type" value="Genomic_DNA"/>
</dbReference>
<evidence type="ECO:0000313" key="3">
    <source>
        <dbReference type="Proteomes" id="UP000747110"/>
    </source>
</evidence>
<accession>A0A8J4FG00</accession>
<protein>
    <submittedName>
        <fullName evidence="2">Uncharacterized protein</fullName>
    </submittedName>
</protein>
<feature type="region of interest" description="Disordered" evidence="1">
    <location>
        <begin position="1"/>
        <end position="112"/>
    </location>
</feature>
<name>A0A8J4FG00_9CHLO</name>
<evidence type="ECO:0000313" key="2">
    <source>
        <dbReference type="EMBL" id="GIL73138.1"/>
    </source>
</evidence>
<sequence>MEVNGQASRRPVGPEVPQGPLQSRVFDEPHAASRGEGELRAARQQVGANIGAARAQIARDSQRADGNPGSPSQQQDRGMQPRQVKRTIFQQGEAGNDAYWSNNRWGPQGRAQAVPLPNTLEAKKARKHYQQPTMPIVKPDAEVFASLNELENLMRVTLAALANFNEDERMLLTKQFRKEEQKA</sequence>
<dbReference type="Proteomes" id="UP000747110">
    <property type="component" value="Unassembled WGS sequence"/>
</dbReference>
<dbReference type="AlphaFoldDB" id="A0A8J4FG00"/>
<evidence type="ECO:0000256" key="1">
    <source>
        <dbReference type="SAM" id="MobiDB-lite"/>
    </source>
</evidence>
<feature type="non-terminal residue" evidence="2">
    <location>
        <position position="183"/>
    </location>
</feature>
<dbReference type="OrthoDB" id="10655495at2759"/>
<gene>
    <name evidence="2" type="ORF">Vretifemale_3336</name>
</gene>
<keyword evidence="3" id="KW-1185">Reference proteome</keyword>
<comment type="caution">
    <text evidence="2">The sequence shown here is derived from an EMBL/GenBank/DDBJ whole genome shotgun (WGS) entry which is preliminary data.</text>
</comment>
<proteinExistence type="predicted"/>
<organism evidence="2 3">
    <name type="scientific">Volvox reticuliferus</name>
    <dbReference type="NCBI Taxonomy" id="1737510"/>
    <lineage>
        <taxon>Eukaryota</taxon>
        <taxon>Viridiplantae</taxon>
        <taxon>Chlorophyta</taxon>
        <taxon>core chlorophytes</taxon>
        <taxon>Chlorophyceae</taxon>
        <taxon>CS clade</taxon>
        <taxon>Chlamydomonadales</taxon>
        <taxon>Volvocaceae</taxon>
        <taxon>Volvox</taxon>
    </lineage>
</organism>
<reference evidence="2" key="1">
    <citation type="journal article" date="2021" name="Proc. Natl. Acad. Sci. U.S.A.">
        <title>Three genomes in the algal genus Volvox reveal the fate of a haploid sex-determining region after a transition to homothallism.</title>
        <authorList>
            <person name="Yamamoto K."/>
            <person name="Hamaji T."/>
            <person name="Kawai-Toyooka H."/>
            <person name="Matsuzaki R."/>
            <person name="Takahashi F."/>
            <person name="Nishimura Y."/>
            <person name="Kawachi M."/>
            <person name="Noguchi H."/>
            <person name="Minakuchi Y."/>
            <person name="Umen J.G."/>
            <person name="Toyoda A."/>
            <person name="Nozaki H."/>
        </authorList>
    </citation>
    <scope>NUCLEOTIDE SEQUENCE</scope>
    <source>
        <strain evidence="2">NIES-3786</strain>
    </source>
</reference>
<feature type="compositionally biased region" description="Basic and acidic residues" evidence="1">
    <location>
        <begin position="25"/>
        <end position="41"/>
    </location>
</feature>